<keyword evidence="2" id="KW-0472">Membrane</keyword>
<evidence type="ECO:0000313" key="5">
    <source>
        <dbReference type="Proteomes" id="UP000198814"/>
    </source>
</evidence>
<feature type="domain" description="DUF4124" evidence="3">
    <location>
        <begin position="54"/>
        <end position="89"/>
    </location>
</feature>
<feature type="region of interest" description="Disordered" evidence="1">
    <location>
        <begin position="93"/>
        <end position="140"/>
    </location>
</feature>
<reference evidence="5" key="1">
    <citation type="submission" date="2016-10" db="EMBL/GenBank/DDBJ databases">
        <authorList>
            <person name="Varghese N."/>
            <person name="Submissions S."/>
        </authorList>
    </citation>
    <scope>NUCLEOTIDE SEQUENCE [LARGE SCALE GENOMIC DNA]</scope>
    <source>
        <strain evidence="5">Nm76</strain>
    </source>
</reference>
<dbReference type="InterPro" id="IPR025392">
    <property type="entry name" value="DUF4124"/>
</dbReference>
<evidence type="ECO:0000259" key="3">
    <source>
        <dbReference type="Pfam" id="PF13511"/>
    </source>
</evidence>
<protein>
    <recommendedName>
        <fullName evidence="3">DUF4124 domain-containing protein</fullName>
    </recommendedName>
</protein>
<accession>A0A1H8KQR6</accession>
<keyword evidence="2" id="KW-0812">Transmembrane</keyword>
<evidence type="ECO:0000313" key="4">
    <source>
        <dbReference type="EMBL" id="SEN95243.1"/>
    </source>
</evidence>
<feature type="compositionally biased region" description="Basic and acidic residues" evidence="1">
    <location>
        <begin position="109"/>
        <end position="140"/>
    </location>
</feature>
<organism evidence="4 5">
    <name type="scientific">Nitrosomonas oligotropha</name>
    <dbReference type="NCBI Taxonomy" id="42354"/>
    <lineage>
        <taxon>Bacteria</taxon>
        <taxon>Pseudomonadati</taxon>
        <taxon>Pseudomonadota</taxon>
        <taxon>Betaproteobacteria</taxon>
        <taxon>Nitrosomonadales</taxon>
        <taxon>Nitrosomonadaceae</taxon>
        <taxon>Nitrosomonas</taxon>
    </lineage>
</organism>
<proteinExistence type="predicted"/>
<dbReference type="EMBL" id="FODO01000002">
    <property type="protein sequence ID" value="SEN95243.1"/>
    <property type="molecule type" value="Genomic_DNA"/>
</dbReference>
<feature type="transmembrane region" description="Helical" evidence="2">
    <location>
        <begin position="46"/>
        <end position="65"/>
    </location>
</feature>
<sequence length="190" mass="22131">MNFVPNQPRTQHISSEYDLMRKIFKLHEYETDVFQIIHVLEHAMRIFVLTVIILLMSISANAQIYKWVDKNGKTQYTDQPPPPDAAQDEQRLNIKSAPVAGNQNNSRNLSDDREEFDKRRQLRREEETKQQSKSEENKKKCIDAQTQLRMYTDSPRLTIPDGAGGMVYVDDDLRQRKIADANKTIATYCK</sequence>
<dbReference type="AlphaFoldDB" id="A0A1H8KQR6"/>
<dbReference type="STRING" id="42354.SAMN05216333_102209"/>
<dbReference type="Proteomes" id="UP000198814">
    <property type="component" value="Unassembled WGS sequence"/>
</dbReference>
<keyword evidence="2" id="KW-1133">Transmembrane helix</keyword>
<gene>
    <name evidence="4" type="ORF">SAMN05216333_102209</name>
</gene>
<name>A0A1H8KQR6_9PROT</name>
<keyword evidence="5" id="KW-1185">Reference proteome</keyword>
<evidence type="ECO:0000256" key="2">
    <source>
        <dbReference type="SAM" id="Phobius"/>
    </source>
</evidence>
<dbReference type="Pfam" id="PF13511">
    <property type="entry name" value="DUF4124"/>
    <property type="match status" value="1"/>
</dbReference>
<evidence type="ECO:0000256" key="1">
    <source>
        <dbReference type="SAM" id="MobiDB-lite"/>
    </source>
</evidence>